<evidence type="ECO:0008006" key="3">
    <source>
        <dbReference type="Google" id="ProtNLM"/>
    </source>
</evidence>
<proteinExistence type="predicted"/>
<accession>A0ABP6RQR5</accession>
<dbReference type="InterPro" id="IPR016024">
    <property type="entry name" value="ARM-type_fold"/>
</dbReference>
<protein>
    <recommendedName>
        <fullName evidence="3">HEAT repeat domain-containing protein</fullName>
    </recommendedName>
</protein>
<dbReference type="Gene3D" id="1.25.10.10">
    <property type="entry name" value="Leucine-rich Repeat Variant"/>
    <property type="match status" value="1"/>
</dbReference>
<dbReference type="SUPFAM" id="SSF48371">
    <property type="entry name" value="ARM repeat"/>
    <property type="match status" value="1"/>
</dbReference>
<sequence>MTITSPEEFIRLRASDEPEEYRRAGQEDAPLSVWRELIDSFPEMRVWVARNKTVPVSILSTLSLDPDPLVRSAVADKRKAGVEILSRLAQDSEESVRLRVARNRKAPRSVLGLLAEDEWDEVRSIARKRLAQD</sequence>
<name>A0ABP6RQR5_9PSEU</name>
<dbReference type="InterPro" id="IPR011989">
    <property type="entry name" value="ARM-like"/>
</dbReference>
<evidence type="ECO:0000313" key="1">
    <source>
        <dbReference type="EMBL" id="GAA3357153.1"/>
    </source>
</evidence>
<organism evidence="1 2">
    <name type="scientific">Saccharopolyspora gregorii</name>
    <dbReference type="NCBI Taxonomy" id="33914"/>
    <lineage>
        <taxon>Bacteria</taxon>
        <taxon>Bacillati</taxon>
        <taxon>Actinomycetota</taxon>
        <taxon>Actinomycetes</taxon>
        <taxon>Pseudonocardiales</taxon>
        <taxon>Pseudonocardiaceae</taxon>
        <taxon>Saccharopolyspora</taxon>
    </lineage>
</organism>
<dbReference type="EMBL" id="BAAAYK010000038">
    <property type="protein sequence ID" value="GAA3357153.1"/>
    <property type="molecule type" value="Genomic_DNA"/>
</dbReference>
<gene>
    <name evidence="1" type="ORF">GCM10020366_24020</name>
</gene>
<evidence type="ECO:0000313" key="2">
    <source>
        <dbReference type="Proteomes" id="UP001500483"/>
    </source>
</evidence>
<keyword evidence="2" id="KW-1185">Reference proteome</keyword>
<reference evidence="2" key="1">
    <citation type="journal article" date="2019" name="Int. J. Syst. Evol. Microbiol.">
        <title>The Global Catalogue of Microorganisms (GCM) 10K type strain sequencing project: providing services to taxonomists for standard genome sequencing and annotation.</title>
        <authorList>
            <consortium name="The Broad Institute Genomics Platform"/>
            <consortium name="The Broad Institute Genome Sequencing Center for Infectious Disease"/>
            <person name="Wu L."/>
            <person name="Ma J."/>
        </authorList>
    </citation>
    <scope>NUCLEOTIDE SEQUENCE [LARGE SCALE GENOMIC DNA]</scope>
    <source>
        <strain evidence="2">JCM 9687</strain>
    </source>
</reference>
<comment type="caution">
    <text evidence="1">The sequence shown here is derived from an EMBL/GenBank/DDBJ whole genome shotgun (WGS) entry which is preliminary data.</text>
</comment>
<dbReference type="Proteomes" id="UP001500483">
    <property type="component" value="Unassembled WGS sequence"/>
</dbReference>